<feature type="transmembrane region" description="Helical" evidence="19">
    <location>
        <begin position="491"/>
        <end position="514"/>
    </location>
</feature>
<evidence type="ECO:0000256" key="12">
    <source>
        <dbReference type="ARBA" id="ARBA00022989"/>
    </source>
</evidence>
<dbReference type="Pfam" id="PF08263">
    <property type="entry name" value="LRRNT_2"/>
    <property type="match status" value="2"/>
</dbReference>
<dbReference type="SUPFAM" id="SSF52058">
    <property type="entry name" value="L domain-like"/>
    <property type="match status" value="2"/>
</dbReference>
<dbReference type="AlphaFoldDB" id="A0AAV1B0M0"/>
<evidence type="ECO:0000256" key="19">
    <source>
        <dbReference type="SAM" id="Phobius"/>
    </source>
</evidence>
<evidence type="ECO:0000259" key="21">
    <source>
        <dbReference type="PROSITE" id="PS50011"/>
    </source>
</evidence>
<dbReference type="PANTHER" id="PTHR47986:SF1">
    <property type="entry name" value="OS04G0685900 PROTEIN"/>
    <property type="match status" value="1"/>
</dbReference>
<proteinExistence type="inferred from homology"/>
<dbReference type="SMART" id="SM00369">
    <property type="entry name" value="LRR_TYP"/>
    <property type="match status" value="5"/>
</dbReference>
<feature type="compositionally biased region" description="Pro residues" evidence="18">
    <location>
        <begin position="423"/>
        <end position="464"/>
    </location>
</feature>
<dbReference type="FunFam" id="3.80.10.10:FF:000062">
    <property type="entry name" value="protein STRUBBELIG-RECEPTOR FAMILY 3"/>
    <property type="match status" value="1"/>
</dbReference>
<dbReference type="InterPro" id="IPR001611">
    <property type="entry name" value="Leu-rich_rpt"/>
</dbReference>
<dbReference type="FunFam" id="3.30.200.20:FF:000226">
    <property type="entry name" value="receptor protein kinase TMK1"/>
    <property type="match status" value="1"/>
</dbReference>
<keyword evidence="15" id="KW-0675">Receptor</keyword>
<keyword evidence="8" id="KW-0677">Repeat</keyword>
<dbReference type="PROSITE" id="PS00107">
    <property type="entry name" value="PROTEIN_KINASE_ATP"/>
    <property type="match status" value="1"/>
</dbReference>
<gene>
    <name evidence="22" type="ORF">VFH_VI017960</name>
</gene>
<dbReference type="InterPro" id="IPR003591">
    <property type="entry name" value="Leu-rich_rpt_typical-subtyp"/>
</dbReference>
<comment type="subcellular location">
    <subcellularLocation>
        <location evidence="1">Membrane</location>
        <topology evidence="1">Single-pass membrane protein</topology>
    </subcellularLocation>
</comment>
<dbReference type="CDD" id="cd14066">
    <property type="entry name" value="STKc_IRAK"/>
    <property type="match status" value="1"/>
</dbReference>
<keyword evidence="6 19" id="KW-0812">Transmembrane</keyword>
<evidence type="ECO:0000256" key="15">
    <source>
        <dbReference type="ARBA" id="ARBA00023170"/>
    </source>
</evidence>
<organism evidence="22 23">
    <name type="scientific">Vicia faba</name>
    <name type="common">Broad bean</name>
    <name type="synonym">Faba vulgaris</name>
    <dbReference type="NCBI Taxonomy" id="3906"/>
    <lineage>
        <taxon>Eukaryota</taxon>
        <taxon>Viridiplantae</taxon>
        <taxon>Streptophyta</taxon>
        <taxon>Embryophyta</taxon>
        <taxon>Tracheophyta</taxon>
        <taxon>Spermatophyta</taxon>
        <taxon>Magnoliopsida</taxon>
        <taxon>eudicotyledons</taxon>
        <taxon>Gunneridae</taxon>
        <taxon>Pentapetalae</taxon>
        <taxon>rosids</taxon>
        <taxon>fabids</taxon>
        <taxon>Fabales</taxon>
        <taxon>Fabaceae</taxon>
        <taxon>Papilionoideae</taxon>
        <taxon>50 kb inversion clade</taxon>
        <taxon>NPAAA clade</taxon>
        <taxon>Hologalegina</taxon>
        <taxon>IRL clade</taxon>
        <taxon>Fabeae</taxon>
        <taxon>Vicia</taxon>
    </lineage>
</organism>
<keyword evidence="23" id="KW-1185">Reference proteome</keyword>
<dbReference type="InterPro" id="IPR001245">
    <property type="entry name" value="Ser-Thr/Tyr_kinase_cat_dom"/>
</dbReference>
<keyword evidence="11 17" id="KW-0067">ATP-binding</keyword>
<dbReference type="EMBL" id="OX451741">
    <property type="protein sequence ID" value="CAI8616201.1"/>
    <property type="molecule type" value="Genomic_DNA"/>
</dbReference>
<feature type="region of interest" description="Disordered" evidence="18">
    <location>
        <begin position="415"/>
        <end position="484"/>
    </location>
</feature>
<dbReference type="GO" id="GO:0005524">
    <property type="term" value="F:ATP binding"/>
    <property type="evidence" value="ECO:0007669"/>
    <property type="project" value="UniProtKB-UniRule"/>
</dbReference>
<evidence type="ECO:0000256" key="4">
    <source>
        <dbReference type="ARBA" id="ARBA00022614"/>
    </source>
</evidence>
<evidence type="ECO:0000256" key="14">
    <source>
        <dbReference type="ARBA" id="ARBA00023157"/>
    </source>
</evidence>
<evidence type="ECO:0000313" key="23">
    <source>
        <dbReference type="Proteomes" id="UP001157006"/>
    </source>
</evidence>
<dbReference type="PROSITE" id="PS00108">
    <property type="entry name" value="PROTEIN_KINASE_ST"/>
    <property type="match status" value="1"/>
</dbReference>
<keyword evidence="10" id="KW-0418">Kinase</keyword>
<dbReference type="PROSITE" id="PS50011">
    <property type="entry name" value="PROTEIN_KINASE_DOM"/>
    <property type="match status" value="1"/>
</dbReference>
<dbReference type="FunFam" id="3.80.10.10:FF:000129">
    <property type="entry name" value="Leucine-rich repeat receptor-like kinase"/>
    <property type="match status" value="1"/>
</dbReference>
<keyword evidence="4" id="KW-0433">Leucine-rich repeat</keyword>
<evidence type="ECO:0000256" key="1">
    <source>
        <dbReference type="ARBA" id="ARBA00004167"/>
    </source>
</evidence>
<feature type="signal peptide" evidence="20">
    <location>
        <begin position="1"/>
        <end position="22"/>
    </location>
</feature>
<evidence type="ECO:0000256" key="20">
    <source>
        <dbReference type="SAM" id="SignalP"/>
    </source>
</evidence>
<evidence type="ECO:0000313" key="22">
    <source>
        <dbReference type="EMBL" id="CAI8616201.1"/>
    </source>
</evidence>
<dbReference type="InterPro" id="IPR017441">
    <property type="entry name" value="Protein_kinase_ATP_BS"/>
</dbReference>
<keyword evidence="3" id="KW-0723">Serine/threonine-protein kinase</keyword>
<evidence type="ECO:0000256" key="6">
    <source>
        <dbReference type="ARBA" id="ARBA00022692"/>
    </source>
</evidence>
<keyword evidence="9 17" id="KW-0547">Nucleotide-binding</keyword>
<dbReference type="Gene3D" id="1.10.510.10">
    <property type="entry name" value="Transferase(Phosphotransferase) domain 1"/>
    <property type="match status" value="1"/>
</dbReference>
<evidence type="ECO:0000256" key="10">
    <source>
        <dbReference type="ARBA" id="ARBA00022777"/>
    </source>
</evidence>
<dbReference type="Gene3D" id="3.80.10.10">
    <property type="entry name" value="Ribonuclease Inhibitor"/>
    <property type="match status" value="2"/>
</dbReference>
<keyword evidence="7 20" id="KW-0732">Signal</keyword>
<sequence length="944" mass="103230">MKVEDFMFLLFSLMVIITLCYGKTDPNDLKVLSDFRKGLKNPELLKWPENGDDPCGPPQWSYVFCNNGRVTQIQAKNLGLKGSLPSNFNHLSELQNLGLQRNNLSGMLPSLSGLSKLQYAYLDYNEFDGIPMDFFEGLDSLEVLSLEVNPLNATNGTLSSLSNLRLSNNRLSGEIPGSFGQSSVQVLWLNDQQGGGMTGSIDVIASMTFLTEVWLHGNTFTGAIPSNIGNLTSLRDLNLNRNQLVGLIPDSLANMELQKLDLSNNMFVGPIPKFKAAQVLYGSNSFCQTKPGVECDPNVNILLNFLAGLNYPSFVVTKWVGNDPCGGSWFGLSCIRNSVSIINLPRRNLTGTLSPLLSMLDSILEIRLSGNNITGKVPSNFTELKSLRLLDLSDNNFEPPLPKFRDGVKVIVGGNPLFDNQPRPSPAPILSPPPLIEPPSPPPPRNVPQPQPKPPPSSNSPPSPSESSRSNQSRNVEANPQPRNSSRLKTVAMVAGGVVFGFVALSVIVFFVCCCSKKKKKKGSVDASSSAVAHAQDLSDPKVMVKLAVSDTTGSLSTNTGISSLTNNSGETESYHVIESGNLVISVQVLRKVTNNFAKENELGRGGFGTVYKGELEDGTKIAVKRMECGTISSKGLDEFQAEIAVLSKVRHRHLVSLLGYSIEGNERLLVYEYMPLGALSRHLFHWKSLNLDPLSWTQRLVIALDVARAVEYLHSLARQIFIHRDLKSSNILLGDDIRAKVADFGLVKLAPDGEKSMATKLAGTFGYLAPEYAVMGKITTKVDVFSYGVVLMELLTGLIALDESRPEENRYLAEWFWQIKSNEEKLKAAIDPSLEVNEETFESISIVAELAGHCTAREANHRPDMGHAVKVLSELVEKWRPVDEEFDYTGGIDFGQPLPQMLKIWKEAEGKDISYASSTNDSKGSIPAKPSGFADSFTSSDAR</sequence>
<dbReference type="PANTHER" id="PTHR47986">
    <property type="entry name" value="OSJNBA0070M12.3 PROTEIN"/>
    <property type="match status" value="1"/>
</dbReference>
<comment type="similarity">
    <text evidence="2">Belongs to the protein kinase superfamily. Ser/Thr protein kinase family.</text>
</comment>
<evidence type="ECO:0000256" key="17">
    <source>
        <dbReference type="PROSITE-ProRule" id="PRU10141"/>
    </source>
</evidence>
<dbReference type="InterPro" id="IPR052422">
    <property type="entry name" value="Auxin_Ser/Thr_Kinase"/>
</dbReference>
<feature type="chain" id="PRO_5043684695" description="Protein kinase domain-containing protein" evidence="20">
    <location>
        <begin position="23"/>
        <end position="944"/>
    </location>
</feature>
<dbReference type="Proteomes" id="UP001157006">
    <property type="component" value="Chromosome 6"/>
</dbReference>
<evidence type="ECO:0000256" key="13">
    <source>
        <dbReference type="ARBA" id="ARBA00023136"/>
    </source>
</evidence>
<dbReference type="InterPro" id="IPR011009">
    <property type="entry name" value="Kinase-like_dom_sf"/>
</dbReference>
<dbReference type="InterPro" id="IPR032675">
    <property type="entry name" value="LRR_dom_sf"/>
</dbReference>
<name>A0AAV1B0M0_VICFA</name>
<reference evidence="22 23" key="1">
    <citation type="submission" date="2023-01" db="EMBL/GenBank/DDBJ databases">
        <authorList>
            <person name="Kreplak J."/>
        </authorList>
    </citation>
    <scope>NUCLEOTIDE SEQUENCE [LARGE SCALE GENOMIC DNA]</scope>
</reference>
<evidence type="ECO:0000256" key="3">
    <source>
        <dbReference type="ARBA" id="ARBA00022527"/>
    </source>
</evidence>
<dbReference type="Pfam" id="PF07714">
    <property type="entry name" value="PK_Tyr_Ser-Thr"/>
    <property type="match status" value="1"/>
</dbReference>
<keyword evidence="13 19" id="KW-0472">Membrane</keyword>
<evidence type="ECO:0000256" key="8">
    <source>
        <dbReference type="ARBA" id="ARBA00022737"/>
    </source>
</evidence>
<protein>
    <recommendedName>
        <fullName evidence="21">Protein kinase domain-containing protein</fullName>
    </recommendedName>
</protein>
<evidence type="ECO:0000256" key="11">
    <source>
        <dbReference type="ARBA" id="ARBA00022840"/>
    </source>
</evidence>
<feature type="binding site" evidence="17">
    <location>
        <position position="625"/>
    </location>
    <ligand>
        <name>ATP</name>
        <dbReference type="ChEBI" id="CHEBI:30616"/>
    </ligand>
</feature>
<keyword evidence="14" id="KW-1015">Disulfide bond</keyword>
<dbReference type="GO" id="GO:0016020">
    <property type="term" value="C:membrane"/>
    <property type="evidence" value="ECO:0007669"/>
    <property type="project" value="UniProtKB-SubCell"/>
</dbReference>
<dbReference type="Gene3D" id="3.30.200.20">
    <property type="entry name" value="Phosphorylase Kinase, domain 1"/>
    <property type="match status" value="1"/>
</dbReference>
<keyword evidence="5" id="KW-0808">Transferase</keyword>
<evidence type="ECO:0000256" key="18">
    <source>
        <dbReference type="SAM" id="MobiDB-lite"/>
    </source>
</evidence>
<keyword evidence="16" id="KW-0325">Glycoprotein</keyword>
<evidence type="ECO:0000256" key="5">
    <source>
        <dbReference type="ARBA" id="ARBA00022679"/>
    </source>
</evidence>
<evidence type="ECO:0000256" key="2">
    <source>
        <dbReference type="ARBA" id="ARBA00008684"/>
    </source>
</evidence>
<accession>A0AAV1B0M0</accession>
<feature type="region of interest" description="Disordered" evidence="18">
    <location>
        <begin position="917"/>
        <end position="944"/>
    </location>
</feature>
<dbReference type="FunFam" id="1.10.510.10:FF:000198">
    <property type="entry name" value="receptor protein kinase TMK1"/>
    <property type="match status" value="1"/>
</dbReference>
<dbReference type="InterPro" id="IPR000719">
    <property type="entry name" value="Prot_kinase_dom"/>
</dbReference>
<keyword evidence="12 19" id="KW-1133">Transmembrane helix</keyword>
<dbReference type="Pfam" id="PF13855">
    <property type="entry name" value="LRR_8"/>
    <property type="match status" value="1"/>
</dbReference>
<dbReference type="Pfam" id="PF00560">
    <property type="entry name" value="LRR_1"/>
    <property type="match status" value="2"/>
</dbReference>
<evidence type="ECO:0000256" key="7">
    <source>
        <dbReference type="ARBA" id="ARBA00022729"/>
    </source>
</evidence>
<feature type="domain" description="Protein kinase" evidence="21">
    <location>
        <begin position="597"/>
        <end position="877"/>
    </location>
</feature>
<feature type="compositionally biased region" description="Low complexity" evidence="18">
    <location>
        <begin position="465"/>
        <end position="475"/>
    </location>
</feature>
<dbReference type="SMART" id="SM00220">
    <property type="entry name" value="S_TKc"/>
    <property type="match status" value="1"/>
</dbReference>
<dbReference type="InterPro" id="IPR013210">
    <property type="entry name" value="LRR_N_plant-typ"/>
</dbReference>
<dbReference type="GO" id="GO:0004674">
    <property type="term" value="F:protein serine/threonine kinase activity"/>
    <property type="evidence" value="ECO:0007669"/>
    <property type="project" value="UniProtKB-KW"/>
</dbReference>
<dbReference type="SUPFAM" id="SSF56112">
    <property type="entry name" value="Protein kinase-like (PK-like)"/>
    <property type="match status" value="1"/>
</dbReference>
<dbReference type="InterPro" id="IPR008271">
    <property type="entry name" value="Ser/Thr_kinase_AS"/>
</dbReference>
<evidence type="ECO:0000256" key="16">
    <source>
        <dbReference type="ARBA" id="ARBA00023180"/>
    </source>
</evidence>
<evidence type="ECO:0000256" key="9">
    <source>
        <dbReference type="ARBA" id="ARBA00022741"/>
    </source>
</evidence>